<reference evidence="9" key="1">
    <citation type="submission" date="2021-01" db="EMBL/GenBank/DDBJ databases">
        <title>Modified the classification status of verrucomicrobia.</title>
        <authorList>
            <person name="Feng X."/>
        </authorList>
    </citation>
    <scope>NUCLEOTIDE SEQUENCE</scope>
    <source>
        <strain evidence="9">JCM 18052</strain>
    </source>
</reference>
<dbReference type="InterPro" id="IPR005829">
    <property type="entry name" value="Sugar_transporter_CS"/>
</dbReference>
<evidence type="ECO:0000313" key="10">
    <source>
        <dbReference type="Proteomes" id="UP000600139"/>
    </source>
</evidence>
<dbReference type="InterPro" id="IPR011701">
    <property type="entry name" value="MFS"/>
</dbReference>
<evidence type="ECO:0000256" key="1">
    <source>
        <dbReference type="ARBA" id="ARBA00004651"/>
    </source>
</evidence>
<evidence type="ECO:0000256" key="6">
    <source>
        <dbReference type="ARBA" id="ARBA00023136"/>
    </source>
</evidence>
<evidence type="ECO:0000256" key="4">
    <source>
        <dbReference type="ARBA" id="ARBA00022692"/>
    </source>
</evidence>
<keyword evidence="5 7" id="KW-1133">Transmembrane helix</keyword>
<dbReference type="InterPro" id="IPR036259">
    <property type="entry name" value="MFS_trans_sf"/>
</dbReference>
<evidence type="ECO:0000256" key="3">
    <source>
        <dbReference type="ARBA" id="ARBA00022475"/>
    </source>
</evidence>
<dbReference type="AlphaFoldDB" id="A0A934R4K9"/>
<dbReference type="Pfam" id="PF07690">
    <property type="entry name" value="MFS_1"/>
    <property type="match status" value="1"/>
</dbReference>
<dbReference type="EMBL" id="JAENIK010000011">
    <property type="protein sequence ID" value="MBK1816822.1"/>
    <property type="molecule type" value="Genomic_DNA"/>
</dbReference>
<dbReference type="InterPro" id="IPR050171">
    <property type="entry name" value="MFS_Transporters"/>
</dbReference>
<feature type="transmembrane region" description="Helical" evidence="7">
    <location>
        <begin position="286"/>
        <end position="303"/>
    </location>
</feature>
<dbReference type="CDD" id="cd17329">
    <property type="entry name" value="MFS_MdtH_MDR_like"/>
    <property type="match status" value="1"/>
</dbReference>
<dbReference type="RefSeq" id="WP_200351747.1">
    <property type="nucleotide sequence ID" value="NZ_BAABHZ010000006.1"/>
</dbReference>
<protein>
    <submittedName>
        <fullName evidence="9">MFS transporter</fullName>
    </submittedName>
</protein>
<keyword evidence="4 7" id="KW-0812">Transmembrane</keyword>
<feature type="transmembrane region" description="Helical" evidence="7">
    <location>
        <begin position="222"/>
        <end position="243"/>
    </location>
</feature>
<dbReference type="Gene3D" id="1.20.1250.20">
    <property type="entry name" value="MFS general substrate transporter like domains"/>
    <property type="match status" value="1"/>
</dbReference>
<feature type="transmembrane region" description="Helical" evidence="7">
    <location>
        <begin position="57"/>
        <end position="77"/>
    </location>
</feature>
<proteinExistence type="predicted"/>
<sequence length="404" mass="43032">MNTTARPTTLLQDLASLPGQYWILFGGTLVNRFGSFVMPFLVIYLKMKGHDEKTIGFTLGAYGAGGLCAGILGGWLSDRFGRKHTMLISCAGAASFMLLLSQAEGVPMFVLATFMTGLSSGIYAPAASALMADLIPPELRVRAFACQRWAINVGFALGMATAGFMAKKSFLALFIADAATTLLLGLTILIGLKPRVVPLTEKVKSGWGHALRHINQNTPFKMASIAGFLTTLVFLQMGCTYSLQTTQGAGLDERTYGLLMAFNGIIIACLELPLIGFTRRFSPVKVIAAGYLLLGAGMGLNVLGATLPVLILSMGIFTIGEMIAMPVSNGYMAGLAPDEMRGRYQGVVSITWSSATMVGPTFGIMLYRFNPTVLWTCAFALSLAAACLMLASRGKAGRDQALPR</sequence>
<dbReference type="PANTHER" id="PTHR23517:SF2">
    <property type="entry name" value="MULTIDRUG RESISTANCE PROTEIN MDTH"/>
    <property type="match status" value="1"/>
</dbReference>
<dbReference type="GO" id="GO:0005886">
    <property type="term" value="C:plasma membrane"/>
    <property type="evidence" value="ECO:0007669"/>
    <property type="project" value="UniProtKB-SubCell"/>
</dbReference>
<keyword evidence="10" id="KW-1185">Reference proteome</keyword>
<comment type="subcellular location">
    <subcellularLocation>
        <location evidence="1">Cell membrane</location>
        <topology evidence="1">Multi-pass membrane protein</topology>
    </subcellularLocation>
</comment>
<gene>
    <name evidence="9" type="ORF">JIN84_14450</name>
</gene>
<evidence type="ECO:0000256" key="7">
    <source>
        <dbReference type="SAM" id="Phobius"/>
    </source>
</evidence>
<dbReference type="GO" id="GO:0022857">
    <property type="term" value="F:transmembrane transporter activity"/>
    <property type="evidence" value="ECO:0007669"/>
    <property type="project" value="InterPro"/>
</dbReference>
<dbReference type="PROSITE" id="PS00216">
    <property type="entry name" value="SUGAR_TRANSPORT_1"/>
    <property type="match status" value="1"/>
</dbReference>
<evidence type="ECO:0000259" key="8">
    <source>
        <dbReference type="PROSITE" id="PS50850"/>
    </source>
</evidence>
<feature type="transmembrane region" description="Helical" evidence="7">
    <location>
        <begin position="344"/>
        <end position="367"/>
    </location>
</feature>
<feature type="transmembrane region" description="Helical" evidence="7">
    <location>
        <begin position="21"/>
        <end position="45"/>
    </location>
</feature>
<dbReference type="InterPro" id="IPR020846">
    <property type="entry name" value="MFS_dom"/>
</dbReference>
<accession>A0A934R4K9</accession>
<feature type="transmembrane region" description="Helical" evidence="7">
    <location>
        <begin position="170"/>
        <end position="192"/>
    </location>
</feature>
<name>A0A934R4K9_9BACT</name>
<dbReference type="SUPFAM" id="SSF103473">
    <property type="entry name" value="MFS general substrate transporter"/>
    <property type="match status" value="1"/>
</dbReference>
<keyword evidence="3" id="KW-1003">Cell membrane</keyword>
<organism evidence="9 10">
    <name type="scientific">Luteolibacter yonseiensis</name>
    <dbReference type="NCBI Taxonomy" id="1144680"/>
    <lineage>
        <taxon>Bacteria</taxon>
        <taxon>Pseudomonadati</taxon>
        <taxon>Verrucomicrobiota</taxon>
        <taxon>Verrucomicrobiia</taxon>
        <taxon>Verrucomicrobiales</taxon>
        <taxon>Verrucomicrobiaceae</taxon>
        <taxon>Luteolibacter</taxon>
    </lineage>
</organism>
<evidence type="ECO:0000256" key="5">
    <source>
        <dbReference type="ARBA" id="ARBA00022989"/>
    </source>
</evidence>
<evidence type="ECO:0000256" key="2">
    <source>
        <dbReference type="ARBA" id="ARBA00022448"/>
    </source>
</evidence>
<dbReference type="Proteomes" id="UP000600139">
    <property type="component" value="Unassembled WGS sequence"/>
</dbReference>
<feature type="domain" description="Major facilitator superfamily (MFS) profile" evidence="8">
    <location>
        <begin position="1"/>
        <end position="395"/>
    </location>
</feature>
<evidence type="ECO:0000313" key="9">
    <source>
        <dbReference type="EMBL" id="MBK1816822.1"/>
    </source>
</evidence>
<keyword evidence="2" id="KW-0813">Transport</keyword>
<feature type="transmembrane region" description="Helical" evidence="7">
    <location>
        <begin position="144"/>
        <end position="164"/>
    </location>
</feature>
<feature type="transmembrane region" description="Helical" evidence="7">
    <location>
        <begin position="255"/>
        <end position="274"/>
    </location>
</feature>
<feature type="transmembrane region" description="Helical" evidence="7">
    <location>
        <begin position="109"/>
        <end position="132"/>
    </location>
</feature>
<dbReference type="PANTHER" id="PTHR23517">
    <property type="entry name" value="RESISTANCE PROTEIN MDTM, PUTATIVE-RELATED-RELATED"/>
    <property type="match status" value="1"/>
</dbReference>
<dbReference type="PROSITE" id="PS50850">
    <property type="entry name" value="MFS"/>
    <property type="match status" value="1"/>
</dbReference>
<feature type="transmembrane region" description="Helical" evidence="7">
    <location>
        <begin position="309"/>
        <end position="332"/>
    </location>
</feature>
<comment type="caution">
    <text evidence="9">The sequence shown here is derived from an EMBL/GenBank/DDBJ whole genome shotgun (WGS) entry which is preliminary data.</text>
</comment>
<keyword evidence="6 7" id="KW-0472">Membrane</keyword>
<feature type="transmembrane region" description="Helical" evidence="7">
    <location>
        <begin position="373"/>
        <end position="391"/>
    </location>
</feature>